<protein>
    <submittedName>
        <fullName evidence="1">Uncharacterized protein</fullName>
    </submittedName>
</protein>
<proteinExistence type="predicted"/>
<keyword evidence="2" id="KW-1185">Reference proteome</keyword>
<sequence length="48" mass="5795">MVYLITQVFCFIDLMPDYELHCIQLFCVCVIHVPLVKDHYLYKFKSKP</sequence>
<dbReference type="AlphaFoldDB" id="H2XSB3"/>
<dbReference type="HOGENOM" id="CLU_3159698_0_0_1"/>
<reference evidence="2" key="1">
    <citation type="journal article" date="2002" name="Science">
        <title>The draft genome of Ciona intestinalis: insights into chordate and vertebrate origins.</title>
        <authorList>
            <person name="Dehal P."/>
            <person name="Satou Y."/>
            <person name="Campbell R.K."/>
            <person name="Chapman J."/>
            <person name="Degnan B."/>
            <person name="De Tomaso A."/>
            <person name="Davidson B."/>
            <person name="Di Gregorio A."/>
            <person name="Gelpke M."/>
            <person name="Goodstein D.M."/>
            <person name="Harafuji N."/>
            <person name="Hastings K.E."/>
            <person name="Ho I."/>
            <person name="Hotta K."/>
            <person name="Huang W."/>
            <person name="Kawashima T."/>
            <person name="Lemaire P."/>
            <person name="Martinez D."/>
            <person name="Meinertzhagen I.A."/>
            <person name="Necula S."/>
            <person name="Nonaka M."/>
            <person name="Putnam N."/>
            <person name="Rash S."/>
            <person name="Saiga H."/>
            <person name="Satake M."/>
            <person name="Terry A."/>
            <person name="Yamada L."/>
            <person name="Wang H.G."/>
            <person name="Awazu S."/>
            <person name="Azumi K."/>
            <person name="Boore J."/>
            <person name="Branno M."/>
            <person name="Chin-Bow S."/>
            <person name="DeSantis R."/>
            <person name="Doyle S."/>
            <person name="Francino P."/>
            <person name="Keys D.N."/>
            <person name="Haga S."/>
            <person name="Hayashi H."/>
            <person name="Hino K."/>
            <person name="Imai K.S."/>
            <person name="Inaba K."/>
            <person name="Kano S."/>
            <person name="Kobayashi K."/>
            <person name="Kobayashi M."/>
            <person name="Lee B.I."/>
            <person name="Makabe K.W."/>
            <person name="Manohar C."/>
            <person name="Matassi G."/>
            <person name="Medina M."/>
            <person name="Mochizuki Y."/>
            <person name="Mount S."/>
            <person name="Morishita T."/>
            <person name="Miura S."/>
            <person name="Nakayama A."/>
            <person name="Nishizaka S."/>
            <person name="Nomoto H."/>
            <person name="Ohta F."/>
            <person name="Oishi K."/>
            <person name="Rigoutsos I."/>
            <person name="Sano M."/>
            <person name="Sasaki A."/>
            <person name="Sasakura Y."/>
            <person name="Shoguchi E."/>
            <person name="Shin-i T."/>
            <person name="Spagnuolo A."/>
            <person name="Stainier D."/>
            <person name="Suzuki M.M."/>
            <person name="Tassy O."/>
            <person name="Takatori N."/>
            <person name="Tokuoka M."/>
            <person name="Yagi K."/>
            <person name="Yoshizaki F."/>
            <person name="Wada S."/>
            <person name="Zhang C."/>
            <person name="Hyatt P.D."/>
            <person name="Larimer F."/>
            <person name="Detter C."/>
            <person name="Doggett N."/>
            <person name="Glavina T."/>
            <person name="Hawkins T."/>
            <person name="Richardson P."/>
            <person name="Lucas S."/>
            <person name="Kohara Y."/>
            <person name="Levine M."/>
            <person name="Satoh N."/>
            <person name="Rokhsar D.S."/>
        </authorList>
    </citation>
    <scope>NUCLEOTIDE SEQUENCE [LARGE SCALE GENOMIC DNA]</scope>
</reference>
<dbReference type="Proteomes" id="UP000008144">
    <property type="component" value="Unassembled WGS sequence"/>
</dbReference>
<dbReference type="Ensembl" id="ENSCINT00000032715.1">
    <property type="protein sequence ID" value="ENSCINP00000032547.1"/>
    <property type="gene ID" value="ENSCING00000022918.1"/>
</dbReference>
<reference evidence="1" key="2">
    <citation type="submission" date="2025-08" db="UniProtKB">
        <authorList>
            <consortium name="Ensembl"/>
        </authorList>
    </citation>
    <scope>IDENTIFICATION</scope>
</reference>
<accession>H2XSB3</accession>
<organism evidence="1 2">
    <name type="scientific">Ciona intestinalis</name>
    <name type="common">Transparent sea squirt</name>
    <name type="synonym">Ascidia intestinalis</name>
    <dbReference type="NCBI Taxonomy" id="7719"/>
    <lineage>
        <taxon>Eukaryota</taxon>
        <taxon>Metazoa</taxon>
        <taxon>Chordata</taxon>
        <taxon>Tunicata</taxon>
        <taxon>Ascidiacea</taxon>
        <taxon>Phlebobranchia</taxon>
        <taxon>Cionidae</taxon>
        <taxon>Ciona</taxon>
    </lineage>
</organism>
<evidence type="ECO:0000313" key="1">
    <source>
        <dbReference type="Ensembl" id="ENSCINP00000032547.1"/>
    </source>
</evidence>
<reference evidence="1" key="3">
    <citation type="submission" date="2025-09" db="UniProtKB">
        <authorList>
            <consortium name="Ensembl"/>
        </authorList>
    </citation>
    <scope>IDENTIFICATION</scope>
</reference>
<evidence type="ECO:0000313" key="2">
    <source>
        <dbReference type="Proteomes" id="UP000008144"/>
    </source>
</evidence>
<name>H2XSB3_CIOIN</name>
<dbReference type="InParanoid" id="H2XSB3"/>